<evidence type="ECO:0000256" key="4">
    <source>
        <dbReference type="SAM" id="Phobius"/>
    </source>
</evidence>
<accession>A0ABW5CK40</accession>
<dbReference type="RefSeq" id="WP_209736789.1">
    <property type="nucleotide sequence ID" value="NZ_CP072611.1"/>
</dbReference>
<evidence type="ECO:0000313" key="6">
    <source>
        <dbReference type="Proteomes" id="UP001597371"/>
    </source>
</evidence>
<gene>
    <name evidence="5" type="ORF">ACFSKQ_06260</name>
</gene>
<dbReference type="SUPFAM" id="SSF103473">
    <property type="entry name" value="MFS general substrate transporter"/>
    <property type="match status" value="1"/>
</dbReference>
<feature type="transmembrane region" description="Helical" evidence="4">
    <location>
        <begin position="199"/>
        <end position="218"/>
    </location>
</feature>
<dbReference type="InterPro" id="IPR047200">
    <property type="entry name" value="MFS_YcaD-like"/>
</dbReference>
<feature type="transmembrane region" description="Helical" evidence="4">
    <location>
        <begin position="290"/>
        <end position="313"/>
    </location>
</feature>
<organism evidence="5 6">
    <name type="scientific">Aureimonas populi</name>
    <dbReference type="NCBI Taxonomy" id="1701758"/>
    <lineage>
        <taxon>Bacteria</taxon>
        <taxon>Pseudomonadati</taxon>
        <taxon>Pseudomonadota</taxon>
        <taxon>Alphaproteobacteria</taxon>
        <taxon>Hyphomicrobiales</taxon>
        <taxon>Aurantimonadaceae</taxon>
        <taxon>Aureimonas</taxon>
    </lineage>
</organism>
<dbReference type="Pfam" id="PF07690">
    <property type="entry name" value="MFS_1"/>
    <property type="match status" value="1"/>
</dbReference>
<feature type="transmembrane region" description="Helical" evidence="4">
    <location>
        <begin position="43"/>
        <end position="61"/>
    </location>
</feature>
<proteinExistence type="predicted"/>
<keyword evidence="2 4" id="KW-1133">Transmembrane helix</keyword>
<dbReference type="Proteomes" id="UP001597371">
    <property type="component" value="Unassembled WGS sequence"/>
</dbReference>
<feature type="transmembrane region" description="Helical" evidence="4">
    <location>
        <begin position="354"/>
        <end position="373"/>
    </location>
</feature>
<sequence length="429" mass="45431">MQAQLLPIVSLLTSTFFMMVGAGLIGILLPVRGSIEGWSPYEIGLVGTGYAIAFTLGGLIAPRVVRRAGHVRTFCSLAALLAIAALLHALIVHPLAWVAIRGLSGFALAGGYMVIESWLNERVTNETRGRIFSTYMIVSMGAMMTGQYLMPLSDPRLTVSFMLCAIFFAAAVIPNALSRQQHPKPLTQVKLDLPAIYRNSPAAVVGVFMGGVMAGAWTNMAPLFGNQIGFSTTQIATLLVATMAGGIAFQYPLGRLSDLIDRRLVMAGAGVFGVSVAALAMGVGSQSAGFLFAVAFMLGGVIYPAYSLAVAHANDHADAADFVKISGGLLIVYGFGTMGGPLFAAWLMEARGPTGIFMATGLAHTAFAAYAIYRTFRREALPAEEREDFRTLPLARTQTPATLVLDPRAEAVEPAAGEPLPWGMETPQP</sequence>
<comment type="caution">
    <text evidence="5">The sequence shown here is derived from an EMBL/GenBank/DDBJ whole genome shotgun (WGS) entry which is preliminary data.</text>
</comment>
<evidence type="ECO:0000256" key="1">
    <source>
        <dbReference type="ARBA" id="ARBA00022692"/>
    </source>
</evidence>
<evidence type="ECO:0000313" key="5">
    <source>
        <dbReference type="EMBL" id="MFD2237071.1"/>
    </source>
</evidence>
<dbReference type="EMBL" id="JBHUIJ010000006">
    <property type="protein sequence ID" value="MFD2237071.1"/>
    <property type="molecule type" value="Genomic_DNA"/>
</dbReference>
<dbReference type="PANTHER" id="PTHR23521:SF3">
    <property type="entry name" value="MFS TRANSPORTER"/>
    <property type="match status" value="1"/>
</dbReference>
<reference evidence="6" key="1">
    <citation type="journal article" date="2019" name="Int. J. Syst. Evol. Microbiol.">
        <title>The Global Catalogue of Microorganisms (GCM) 10K type strain sequencing project: providing services to taxonomists for standard genome sequencing and annotation.</title>
        <authorList>
            <consortium name="The Broad Institute Genomics Platform"/>
            <consortium name="The Broad Institute Genome Sequencing Center for Infectious Disease"/>
            <person name="Wu L."/>
            <person name="Ma J."/>
        </authorList>
    </citation>
    <scope>NUCLEOTIDE SEQUENCE [LARGE SCALE GENOMIC DNA]</scope>
    <source>
        <strain evidence="6">ZS-35-S2</strain>
    </source>
</reference>
<feature type="transmembrane region" description="Helical" evidence="4">
    <location>
        <begin position="7"/>
        <end position="31"/>
    </location>
</feature>
<protein>
    <submittedName>
        <fullName evidence="5">MFS transporter</fullName>
    </submittedName>
</protein>
<feature type="transmembrane region" description="Helical" evidence="4">
    <location>
        <begin position="73"/>
        <end position="92"/>
    </location>
</feature>
<dbReference type="InterPro" id="IPR036259">
    <property type="entry name" value="MFS_trans_sf"/>
</dbReference>
<keyword evidence="3 4" id="KW-0472">Membrane</keyword>
<dbReference type="Gene3D" id="1.20.1250.20">
    <property type="entry name" value="MFS general substrate transporter like domains"/>
    <property type="match status" value="2"/>
</dbReference>
<keyword evidence="6" id="KW-1185">Reference proteome</keyword>
<feature type="transmembrane region" description="Helical" evidence="4">
    <location>
        <begin position="325"/>
        <end position="348"/>
    </location>
</feature>
<feature type="transmembrane region" description="Helical" evidence="4">
    <location>
        <begin position="131"/>
        <end position="150"/>
    </location>
</feature>
<feature type="transmembrane region" description="Helical" evidence="4">
    <location>
        <begin position="98"/>
        <end position="119"/>
    </location>
</feature>
<name>A0ABW5CK40_9HYPH</name>
<feature type="transmembrane region" description="Helical" evidence="4">
    <location>
        <begin position="264"/>
        <end position="284"/>
    </location>
</feature>
<feature type="transmembrane region" description="Helical" evidence="4">
    <location>
        <begin position="230"/>
        <end position="252"/>
    </location>
</feature>
<evidence type="ECO:0000256" key="3">
    <source>
        <dbReference type="ARBA" id="ARBA00023136"/>
    </source>
</evidence>
<evidence type="ECO:0000256" key="2">
    <source>
        <dbReference type="ARBA" id="ARBA00022989"/>
    </source>
</evidence>
<dbReference type="PANTHER" id="PTHR23521">
    <property type="entry name" value="TRANSPORTER MFS SUPERFAMILY"/>
    <property type="match status" value="1"/>
</dbReference>
<keyword evidence="1 4" id="KW-0812">Transmembrane</keyword>
<feature type="transmembrane region" description="Helical" evidence="4">
    <location>
        <begin position="156"/>
        <end position="178"/>
    </location>
</feature>
<dbReference type="InterPro" id="IPR011701">
    <property type="entry name" value="MFS"/>
</dbReference>
<dbReference type="CDD" id="cd17477">
    <property type="entry name" value="MFS_YcaD_like"/>
    <property type="match status" value="1"/>
</dbReference>